<organism evidence="8 9">
    <name type="scientific">Marivita geojedonensis</name>
    <dbReference type="NCBI Taxonomy" id="1123756"/>
    <lineage>
        <taxon>Bacteria</taxon>
        <taxon>Pseudomonadati</taxon>
        <taxon>Pseudomonadota</taxon>
        <taxon>Alphaproteobacteria</taxon>
        <taxon>Rhodobacterales</taxon>
        <taxon>Roseobacteraceae</taxon>
        <taxon>Marivita</taxon>
    </lineage>
</organism>
<evidence type="ECO:0000256" key="5">
    <source>
        <dbReference type="ARBA" id="ARBA00023136"/>
    </source>
</evidence>
<feature type="transmembrane region" description="Helical" evidence="6">
    <location>
        <begin position="89"/>
        <end position="107"/>
    </location>
</feature>
<accession>A0A1X4N915</accession>
<evidence type="ECO:0000256" key="3">
    <source>
        <dbReference type="ARBA" id="ARBA00022692"/>
    </source>
</evidence>
<comment type="caution">
    <text evidence="8">The sequence shown here is derived from an EMBL/GenBank/DDBJ whole genome shotgun (WGS) entry which is preliminary data.</text>
</comment>
<dbReference type="InterPro" id="IPR007895">
    <property type="entry name" value="MASE1"/>
</dbReference>
<proteinExistence type="predicted"/>
<evidence type="ECO:0000313" key="9">
    <source>
        <dbReference type="Proteomes" id="UP000193926"/>
    </source>
</evidence>
<dbReference type="Pfam" id="PF05231">
    <property type="entry name" value="MASE1"/>
    <property type="match status" value="1"/>
</dbReference>
<evidence type="ECO:0000313" key="8">
    <source>
        <dbReference type="EMBL" id="OSQ42799.1"/>
    </source>
</evidence>
<keyword evidence="3 6" id="KW-0812">Transmembrane</keyword>
<protein>
    <recommendedName>
        <fullName evidence="7">MASE1 domain-containing protein</fullName>
    </recommendedName>
</protein>
<feature type="transmembrane region" description="Helical" evidence="6">
    <location>
        <begin position="6"/>
        <end position="26"/>
    </location>
</feature>
<keyword evidence="9" id="KW-1185">Reference proteome</keyword>
<dbReference type="GO" id="GO:0005886">
    <property type="term" value="C:plasma membrane"/>
    <property type="evidence" value="ECO:0007669"/>
    <property type="project" value="UniProtKB-SubCell"/>
</dbReference>
<keyword evidence="2" id="KW-1003">Cell membrane</keyword>
<gene>
    <name evidence="8" type="ORF">MGEO_20295</name>
</gene>
<reference evidence="8 9" key="1">
    <citation type="submission" date="2014-03" db="EMBL/GenBank/DDBJ databases">
        <title>The draft genome sequence of Marivita geojedonensis KCTC 23882.</title>
        <authorList>
            <person name="Lai Q."/>
            <person name="Shao Z."/>
        </authorList>
    </citation>
    <scope>NUCLEOTIDE SEQUENCE [LARGE SCALE GENOMIC DNA]</scope>
    <source>
        <strain evidence="8 9">DPG-138</strain>
    </source>
</reference>
<keyword evidence="4 6" id="KW-1133">Transmembrane helix</keyword>
<feature type="transmembrane region" description="Helical" evidence="6">
    <location>
        <begin position="128"/>
        <end position="152"/>
    </location>
</feature>
<comment type="subcellular location">
    <subcellularLocation>
        <location evidence="1">Cell membrane</location>
        <topology evidence="1">Multi-pass membrane protein</topology>
    </subcellularLocation>
</comment>
<keyword evidence="5 6" id="KW-0472">Membrane</keyword>
<dbReference type="EMBL" id="JFKC01000042">
    <property type="protein sequence ID" value="OSQ42799.1"/>
    <property type="molecule type" value="Genomic_DNA"/>
</dbReference>
<evidence type="ECO:0000256" key="6">
    <source>
        <dbReference type="SAM" id="Phobius"/>
    </source>
</evidence>
<dbReference type="AlphaFoldDB" id="A0A1X4N915"/>
<feature type="transmembrane region" description="Helical" evidence="6">
    <location>
        <begin position="158"/>
        <end position="184"/>
    </location>
</feature>
<dbReference type="Proteomes" id="UP000193926">
    <property type="component" value="Unassembled WGS sequence"/>
</dbReference>
<evidence type="ECO:0000256" key="1">
    <source>
        <dbReference type="ARBA" id="ARBA00004651"/>
    </source>
</evidence>
<evidence type="ECO:0000259" key="7">
    <source>
        <dbReference type="Pfam" id="PF05231"/>
    </source>
</evidence>
<dbReference type="STRING" id="1123756.MGEO_20295"/>
<sequence>MEDSLFFVIVALAYVLCHGMTDLLIAPFQRRFLPETTVFASLIYLPHGVRVLATWAFGWKAVPGLLAGTVCSISLFSSDHEVAYLSPQIIEGVVLGSVSALLAFEFARLSGHNLYAGQERRLSWQGMIIIGALSSVINAIGQTVIYSGLIGFEDLGEVLVMYAIGDLAGVVLCMIALMFVFRWLRLRSLS</sequence>
<evidence type="ECO:0000256" key="4">
    <source>
        <dbReference type="ARBA" id="ARBA00022989"/>
    </source>
</evidence>
<feature type="domain" description="MASE1" evidence="7">
    <location>
        <begin position="41"/>
        <end position="188"/>
    </location>
</feature>
<evidence type="ECO:0000256" key="2">
    <source>
        <dbReference type="ARBA" id="ARBA00022475"/>
    </source>
</evidence>
<name>A0A1X4N915_9RHOB</name>